<dbReference type="Proteomes" id="UP001604043">
    <property type="component" value="Unassembled WGS sequence"/>
</dbReference>
<dbReference type="InterPro" id="IPR009057">
    <property type="entry name" value="Homeodomain-like_sf"/>
</dbReference>
<keyword evidence="2 4" id="KW-0238">DNA-binding</keyword>
<evidence type="ECO:0000256" key="4">
    <source>
        <dbReference type="PROSITE-ProRule" id="PRU00335"/>
    </source>
</evidence>
<dbReference type="EMBL" id="JBAFUR010000004">
    <property type="protein sequence ID" value="MFG1253941.1"/>
    <property type="molecule type" value="Genomic_DNA"/>
</dbReference>
<evidence type="ECO:0000256" key="3">
    <source>
        <dbReference type="ARBA" id="ARBA00023163"/>
    </source>
</evidence>
<reference evidence="6 7" key="1">
    <citation type="submission" date="2024-02" db="EMBL/GenBank/DDBJ databases">
        <title>Expansion and revision of Xanthobacter and proposal of Roseixanthobacter gen. nov.</title>
        <authorList>
            <person name="Soltysiak M.P.M."/>
            <person name="Jalihal A."/>
            <person name="Ory A."/>
            <person name="Chrisophersen C."/>
            <person name="Lee A.D."/>
            <person name="Boulton J."/>
            <person name="Springer M."/>
        </authorList>
    </citation>
    <scope>NUCLEOTIDE SEQUENCE [LARGE SCALE GENOMIC DNA]</scope>
    <source>
        <strain evidence="6 7">CB5</strain>
    </source>
</reference>
<name>A0ABW6ZLU1_9HYPH</name>
<evidence type="ECO:0000259" key="5">
    <source>
        <dbReference type="PROSITE" id="PS50977"/>
    </source>
</evidence>
<evidence type="ECO:0000313" key="7">
    <source>
        <dbReference type="Proteomes" id="UP001604043"/>
    </source>
</evidence>
<dbReference type="Pfam" id="PF00440">
    <property type="entry name" value="TetR_N"/>
    <property type="match status" value="1"/>
</dbReference>
<dbReference type="Pfam" id="PF21993">
    <property type="entry name" value="TetR_C_13_2"/>
    <property type="match status" value="1"/>
</dbReference>
<dbReference type="RefSeq" id="WP_394009828.1">
    <property type="nucleotide sequence ID" value="NZ_JBAFUR010000004.1"/>
</dbReference>
<keyword evidence="1" id="KW-0805">Transcription regulation</keyword>
<dbReference type="PANTHER" id="PTHR47506">
    <property type="entry name" value="TRANSCRIPTIONAL REGULATORY PROTEIN"/>
    <property type="match status" value="1"/>
</dbReference>
<gene>
    <name evidence="6" type="ORF">V5F30_17155</name>
</gene>
<sequence>MSKTPTPPRPTPSPALTRRGAATRARIIATAADLIHAHGAERTSLDDVMEAGGFSKSQLYHYFSDKNALVLEVIRFQTERVLAAQDPHLGTLDSLYALKRWRDALLAINAAGGTAGCPLGSLASEVSNDFETARLDCAAGFAKWSGLLELGFARMQARGEIGPFADPHTLGIAVLSAVQGGLLLAKTARSAEPLRVALDMAIAEVARHTTTGAA</sequence>
<keyword evidence="7" id="KW-1185">Reference proteome</keyword>
<dbReference type="PROSITE" id="PS50977">
    <property type="entry name" value="HTH_TETR_2"/>
    <property type="match status" value="1"/>
</dbReference>
<feature type="DNA-binding region" description="H-T-H motif" evidence="4">
    <location>
        <begin position="44"/>
        <end position="63"/>
    </location>
</feature>
<proteinExistence type="predicted"/>
<accession>A0ABW6ZLU1</accession>
<dbReference type="SUPFAM" id="SSF48498">
    <property type="entry name" value="Tetracyclin repressor-like, C-terminal domain"/>
    <property type="match status" value="1"/>
</dbReference>
<feature type="domain" description="HTH tetR-type" evidence="5">
    <location>
        <begin position="21"/>
        <end position="81"/>
    </location>
</feature>
<dbReference type="InterPro" id="IPR036271">
    <property type="entry name" value="Tet_transcr_reg_TetR-rel_C_sf"/>
</dbReference>
<evidence type="ECO:0000256" key="2">
    <source>
        <dbReference type="ARBA" id="ARBA00023125"/>
    </source>
</evidence>
<organism evidence="6 7">
    <name type="scientific">Xanthobacter aminoxidans</name>
    <dbReference type="NCBI Taxonomy" id="186280"/>
    <lineage>
        <taxon>Bacteria</taxon>
        <taxon>Pseudomonadati</taxon>
        <taxon>Pseudomonadota</taxon>
        <taxon>Alphaproteobacteria</taxon>
        <taxon>Hyphomicrobiales</taxon>
        <taxon>Xanthobacteraceae</taxon>
        <taxon>Xanthobacter</taxon>
    </lineage>
</organism>
<dbReference type="SUPFAM" id="SSF46689">
    <property type="entry name" value="Homeodomain-like"/>
    <property type="match status" value="1"/>
</dbReference>
<evidence type="ECO:0000256" key="1">
    <source>
        <dbReference type="ARBA" id="ARBA00023015"/>
    </source>
</evidence>
<evidence type="ECO:0000313" key="6">
    <source>
        <dbReference type="EMBL" id="MFG1253941.1"/>
    </source>
</evidence>
<dbReference type="InterPro" id="IPR001647">
    <property type="entry name" value="HTH_TetR"/>
</dbReference>
<comment type="caution">
    <text evidence="6">The sequence shown here is derived from an EMBL/GenBank/DDBJ whole genome shotgun (WGS) entry which is preliminary data.</text>
</comment>
<dbReference type="Gene3D" id="1.10.357.10">
    <property type="entry name" value="Tetracycline Repressor, domain 2"/>
    <property type="match status" value="1"/>
</dbReference>
<dbReference type="PANTHER" id="PTHR47506:SF3">
    <property type="entry name" value="HTH-TYPE TRANSCRIPTIONAL REGULATOR LMRA"/>
    <property type="match status" value="1"/>
</dbReference>
<keyword evidence="3" id="KW-0804">Transcription</keyword>
<dbReference type="PRINTS" id="PR00455">
    <property type="entry name" value="HTHTETR"/>
</dbReference>
<protein>
    <submittedName>
        <fullName evidence="6">TetR/AcrR family transcriptional regulator</fullName>
    </submittedName>
</protein>
<dbReference type="InterPro" id="IPR054156">
    <property type="entry name" value="YxaF_TetR_C"/>
</dbReference>